<name>A0A2N9VU94_9HYPH</name>
<organism evidence="1 2">
    <name type="scientific">Phyllobacterium zundukense</name>
    <dbReference type="NCBI Taxonomy" id="1867719"/>
    <lineage>
        <taxon>Bacteria</taxon>
        <taxon>Pseudomonadati</taxon>
        <taxon>Pseudomonadota</taxon>
        <taxon>Alphaproteobacteria</taxon>
        <taxon>Hyphomicrobiales</taxon>
        <taxon>Phyllobacteriaceae</taxon>
        <taxon>Phyllobacterium</taxon>
    </lineage>
</organism>
<evidence type="ECO:0000313" key="2">
    <source>
        <dbReference type="Proteomes" id="UP000232163"/>
    </source>
</evidence>
<accession>A0A2N9VU94</accession>
<comment type="caution">
    <text evidence="1">The sequence shown here is derived from an EMBL/GenBank/DDBJ whole genome shotgun (WGS) entry which is preliminary data.</text>
</comment>
<dbReference type="AlphaFoldDB" id="A0A2N9VU94"/>
<keyword evidence="2" id="KW-1185">Reference proteome</keyword>
<dbReference type="EMBL" id="MZMT01000049">
    <property type="protein sequence ID" value="PIO43062.1"/>
    <property type="molecule type" value="Genomic_DNA"/>
</dbReference>
<protein>
    <recommendedName>
        <fullName evidence="3">Hypervirulence associated protein TUDOR domain-containing protein</fullName>
    </recommendedName>
</protein>
<dbReference type="OrthoDB" id="8020021at2"/>
<dbReference type="RefSeq" id="WP_100000387.1">
    <property type="nucleotide sequence ID" value="NZ_CP017940.1"/>
</dbReference>
<evidence type="ECO:0008006" key="3">
    <source>
        <dbReference type="Google" id="ProtNLM"/>
    </source>
</evidence>
<proteinExistence type="predicted"/>
<evidence type="ECO:0000313" key="1">
    <source>
        <dbReference type="EMBL" id="PIO43062.1"/>
    </source>
</evidence>
<gene>
    <name evidence="1" type="ORF">B5P45_21820</name>
</gene>
<sequence length="92" mass="10597">MNMRRRYPIVETPVHRFAIGQKVRMKGWGGSKMKSTATFCIMATLPASGGSLQYRIRDNEEKHERIAMEDNLEAADMWSSKDRSAFEQKENS</sequence>
<reference evidence="2" key="1">
    <citation type="journal article" date="2017" name="Int J Environ Stud">
        <title>Does the Miocene-Pliocene relict legume Oxytropis triphylla form nitrogen-fixing nodules with a combination of bacterial strains?</title>
        <authorList>
            <person name="Safronova V."/>
            <person name="Belimov A."/>
            <person name="Sazanova A."/>
            <person name="Kuznetsova I."/>
            <person name="Popova J."/>
            <person name="Andronov E."/>
            <person name="Verkhozina A."/>
            <person name="Tikhonovich I."/>
        </authorList>
    </citation>
    <scope>NUCLEOTIDE SEQUENCE [LARGE SCALE GENOMIC DNA]</scope>
    <source>
        <strain evidence="2">Tri-38</strain>
    </source>
</reference>
<dbReference type="KEGG" id="pht:BLM14_16275"/>
<dbReference type="Proteomes" id="UP000232163">
    <property type="component" value="Unassembled WGS sequence"/>
</dbReference>